<dbReference type="InterPro" id="IPR050508">
    <property type="entry name" value="Methyltransf_Superfamily"/>
</dbReference>
<feature type="domain" description="Methyltransferase type 11" evidence="1">
    <location>
        <begin position="55"/>
        <end position="154"/>
    </location>
</feature>
<dbReference type="GO" id="GO:0008757">
    <property type="term" value="F:S-adenosylmethionine-dependent methyltransferase activity"/>
    <property type="evidence" value="ECO:0007669"/>
    <property type="project" value="InterPro"/>
</dbReference>
<dbReference type="Gene3D" id="3.40.50.150">
    <property type="entry name" value="Vaccinia Virus protein VP39"/>
    <property type="match status" value="1"/>
</dbReference>
<comment type="caution">
    <text evidence="2">The sequence shown here is derived from an EMBL/GenBank/DDBJ whole genome shotgun (WGS) entry which is preliminary data.</text>
</comment>
<name>T0TL35_LACLC</name>
<accession>T0TL35</accession>
<proteinExistence type="predicted"/>
<dbReference type="SUPFAM" id="SSF53335">
    <property type="entry name" value="S-adenosyl-L-methionine-dependent methyltransferases"/>
    <property type="match status" value="1"/>
</dbReference>
<dbReference type="CDD" id="cd02440">
    <property type="entry name" value="AdoMet_MTases"/>
    <property type="match status" value="1"/>
</dbReference>
<protein>
    <recommendedName>
        <fullName evidence="1">Methyltransferase type 11 domain-containing protein</fullName>
    </recommendedName>
</protein>
<dbReference type="AlphaFoldDB" id="T0TL35"/>
<gene>
    <name evidence="2" type="ORF">LLT6_09955</name>
</gene>
<dbReference type="PANTHER" id="PTHR42912:SF93">
    <property type="entry name" value="N6-ADENOSINE-METHYLTRANSFERASE TMT1A"/>
    <property type="match status" value="1"/>
</dbReference>
<organism evidence="2 3">
    <name type="scientific">Lactococcus cremoris subsp. cremoris TIFN6</name>
    <dbReference type="NCBI Taxonomy" id="1234876"/>
    <lineage>
        <taxon>Bacteria</taxon>
        <taxon>Bacillati</taxon>
        <taxon>Bacillota</taxon>
        <taxon>Bacilli</taxon>
        <taxon>Lactobacillales</taxon>
        <taxon>Streptococcaceae</taxon>
        <taxon>Lactococcus</taxon>
        <taxon>Lactococcus cremoris subsp. cremoris</taxon>
    </lineage>
</organism>
<dbReference type="Proteomes" id="UP000015854">
    <property type="component" value="Unassembled WGS sequence"/>
</dbReference>
<sequence>MSNGYKNPDILASEFYNKNSKLQTRIDFWNTFGTNSNSYGEVLKKIISGNYMNMIDIGCGNAQYSSRWLKYIKETATFLDISENMIKCARKNAKINNEKNIPIFLGKGSFDNTELANGTYDLVVAMHVLQHIDDVEQALKKIKAITSPKGTILITTYGYTLDDWLNRKHYELLEVLRFPRRMLSTKNIYRSLEVMQCVLSKKSFQK</sequence>
<dbReference type="InterPro" id="IPR013216">
    <property type="entry name" value="Methyltransf_11"/>
</dbReference>
<dbReference type="Pfam" id="PF08241">
    <property type="entry name" value="Methyltransf_11"/>
    <property type="match status" value="1"/>
</dbReference>
<dbReference type="EMBL" id="ATBB01000036">
    <property type="protein sequence ID" value="EQC58234.1"/>
    <property type="molecule type" value="Genomic_DNA"/>
</dbReference>
<dbReference type="InterPro" id="IPR029063">
    <property type="entry name" value="SAM-dependent_MTases_sf"/>
</dbReference>
<dbReference type="PATRIC" id="fig|1234876.3.peg.208"/>
<evidence type="ECO:0000259" key="1">
    <source>
        <dbReference type="Pfam" id="PF08241"/>
    </source>
</evidence>
<evidence type="ECO:0000313" key="2">
    <source>
        <dbReference type="EMBL" id="EQC58234.1"/>
    </source>
</evidence>
<evidence type="ECO:0000313" key="3">
    <source>
        <dbReference type="Proteomes" id="UP000015854"/>
    </source>
</evidence>
<dbReference type="PANTHER" id="PTHR42912">
    <property type="entry name" value="METHYLTRANSFERASE"/>
    <property type="match status" value="1"/>
</dbReference>
<reference evidence="2 3" key="1">
    <citation type="journal article" date="2013" name="ISME J.">
        <title>Multifactorial diversity sustains microbial community stability.</title>
        <authorList>
            <person name="Erkus O."/>
            <person name="de Jager V.C."/>
            <person name="Spus M."/>
            <person name="van Alen-Boerrigter I.J."/>
            <person name="van Rijswijck I.M."/>
            <person name="Hazelwood L."/>
            <person name="Janssen P.W."/>
            <person name="van Hijum S.A."/>
            <person name="Kleerebezem M."/>
            <person name="Smid E.J."/>
        </authorList>
    </citation>
    <scope>NUCLEOTIDE SEQUENCE [LARGE SCALE GENOMIC DNA]</scope>
    <source>
        <strain evidence="2 3">TIFN6</strain>
    </source>
</reference>